<dbReference type="InterPro" id="IPR035892">
    <property type="entry name" value="C2_domain_sf"/>
</dbReference>
<sequence length="120" mass="14133">MDLGVYRPPLSTGYRSVPLKNSYSEDLELASLLLHIEIINAKEEDDENLYSSIQQLRDRANELSNQVSNLEHSNSCDVRYQQRLDELRLAQEQLMELTEARNRKLMEKKKRDRQLANKRN</sequence>
<organism evidence="2 3">
    <name type="scientific">Notechis scutatus</name>
    <name type="common">mainland tiger snake</name>
    <dbReference type="NCBI Taxonomy" id="8663"/>
    <lineage>
        <taxon>Eukaryota</taxon>
        <taxon>Metazoa</taxon>
        <taxon>Chordata</taxon>
        <taxon>Craniata</taxon>
        <taxon>Vertebrata</taxon>
        <taxon>Euteleostomi</taxon>
        <taxon>Lepidosauria</taxon>
        <taxon>Squamata</taxon>
        <taxon>Bifurcata</taxon>
        <taxon>Unidentata</taxon>
        <taxon>Episquamata</taxon>
        <taxon>Toxicofera</taxon>
        <taxon>Serpentes</taxon>
        <taxon>Colubroidea</taxon>
        <taxon>Elapidae</taxon>
        <taxon>Hydrophiinae</taxon>
        <taxon>Notechis</taxon>
    </lineage>
</organism>
<gene>
    <name evidence="3" type="primary">LOC113430999</name>
</gene>
<dbReference type="Proteomes" id="UP000504612">
    <property type="component" value="Unplaced"/>
</dbReference>
<dbReference type="AlphaFoldDB" id="A0A6J1W8H2"/>
<protein>
    <submittedName>
        <fullName evidence="3">1-phosphatidylinositol 4,5-bisphosphate phosphodiesterase gamma-1-like</fullName>
    </submittedName>
</protein>
<dbReference type="Gene3D" id="2.60.40.150">
    <property type="entry name" value="C2 domain"/>
    <property type="match status" value="1"/>
</dbReference>
<dbReference type="RefSeq" id="XP_026549163.1">
    <property type="nucleotide sequence ID" value="XM_026693378.1"/>
</dbReference>
<dbReference type="KEGG" id="nss:113430999"/>
<accession>A0A6J1W8H2</accession>
<feature type="coiled-coil region" evidence="1">
    <location>
        <begin position="46"/>
        <end position="107"/>
    </location>
</feature>
<keyword evidence="1" id="KW-0175">Coiled coil</keyword>
<keyword evidence="2" id="KW-1185">Reference proteome</keyword>
<evidence type="ECO:0000256" key="1">
    <source>
        <dbReference type="SAM" id="Coils"/>
    </source>
</evidence>
<name>A0A6J1W8H2_9SAUR</name>
<proteinExistence type="predicted"/>
<evidence type="ECO:0000313" key="3">
    <source>
        <dbReference type="RefSeq" id="XP_026549163.1"/>
    </source>
</evidence>
<dbReference type="GeneID" id="113430999"/>
<reference evidence="3" key="1">
    <citation type="submission" date="2025-08" db="UniProtKB">
        <authorList>
            <consortium name="RefSeq"/>
        </authorList>
    </citation>
    <scope>IDENTIFICATION</scope>
</reference>
<evidence type="ECO:0000313" key="2">
    <source>
        <dbReference type="Proteomes" id="UP000504612"/>
    </source>
</evidence>